<reference evidence="1 2" key="1">
    <citation type="submission" date="2013-01" db="EMBL/GenBank/DDBJ databases">
        <authorList>
            <person name="Bench S."/>
        </authorList>
    </citation>
    <scope>NUCLEOTIDE SEQUENCE [LARGE SCALE GENOMIC DNA]</scope>
    <source>
        <strain evidence="1 2">WH 0402</strain>
    </source>
</reference>
<dbReference type="EMBL" id="CAQN01000417">
    <property type="protein sequence ID" value="CCQ66376.1"/>
    <property type="molecule type" value="Genomic_DNA"/>
</dbReference>
<reference evidence="1 2" key="2">
    <citation type="submission" date="2013-09" db="EMBL/GenBank/DDBJ databases">
        <title>Whole genome comparison of six Crocosphaera watsonii strains with differing phenotypes.</title>
        <authorList>
            <person name="Bench S.R."/>
            <person name="Heller P."/>
            <person name="Frank I."/>
            <person name="Arciniega M."/>
            <person name="Shilova I.N."/>
            <person name="Zehr J.P."/>
        </authorList>
    </citation>
    <scope>NUCLEOTIDE SEQUENCE [LARGE SCALE GENOMIC DNA]</scope>
    <source>
        <strain evidence="1 2">WH 0402</strain>
    </source>
</reference>
<dbReference type="Proteomes" id="UP000018130">
    <property type="component" value="Unassembled WGS sequence"/>
</dbReference>
<accession>T2JMV8</accession>
<name>T2JMV8_CROWT</name>
<keyword evidence="1" id="KW-0560">Oxidoreductase</keyword>
<comment type="caution">
    <text evidence="1">The sequence shown here is derived from an EMBL/GenBank/DDBJ whole genome shotgun (WGS) entry which is preliminary data.</text>
</comment>
<evidence type="ECO:0000313" key="1">
    <source>
        <dbReference type="EMBL" id="CCQ66376.1"/>
    </source>
</evidence>
<dbReference type="AlphaFoldDB" id="T2JMV8"/>
<dbReference type="GO" id="GO:0003955">
    <property type="term" value="F:NAD(P)H dehydrogenase (quinone) activity"/>
    <property type="evidence" value="ECO:0007669"/>
    <property type="project" value="UniProtKB-EC"/>
</dbReference>
<proteinExistence type="predicted"/>
<sequence length="38" mass="4208">MSLNTTSDPSAFEQLQKEKSLTLLLVAKLLKICQKISS</sequence>
<protein>
    <submittedName>
        <fullName evidence="1">NAD(P)H-quinone oxidoreductase chain K</fullName>
        <ecNumber evidence="1">1.6.5.2</ecNumber>
    </submittedName>
</protein>
<gene>
    <name evidence="1" type="ORF">CWATWH0402_1349</name>
</gene>
<organism evidence="1 2">
    <name type="scientific">Crocosphaera watsonii WH 0402</name>
    <dbReference type="NCBI Taxonomy" id="1284629"/>
    <lineage>
        <taxon>Bacteria</taxon>
        <taxon>Bacillati</taxon>
        <taxon>Cyanobacteriota</taxon>
        <taxon>Cyanophyceae</taxon>
        <taxon>Oscillatoriophycideae</taxon>
        <taxon>Chroococcales</taxon>
        <taxon>Aphanothecaceae</taxon>
        <taxon>Crocosphaera</taxon>
    </lineage>
</organism>
<evidence type="ECO:0000313" key="2">
    <source>
        <dbReference type="Proteomes" id="UP000018130"/>
    </source>
</evidence>
<dbReference type="EC" id="1.6.5.2" evidence="1"/>